<organism evidence="2">
    <name type="scientific">bioreactor metagenome</name>
    <dbReference type="NCBI Taxonomy" id="1076179"/>
    <lineage>
        <taxon>unclassified sequences</taxon>
        <taxon>metagenomes</taxon>
        <taxon>ecological metagenomes</taxon>
    </lineage>
</organism>
<comment type="caution">
    <text evidence="2">The sequence shown here is derived from an EMBL/GenBank/DDBJ whole genome shotgun (WGS) entry which is preliminary data.</text>
</comment>
<dbReference type="EMBL" id="VSSQ01090895">
    <property type="protein sequence ID" value="MPN36645.1"/>
    <property type="molecule type" value="Genomic_DNA"/>
</dbReference>
<evidence type="ECO:0000313" key="2">
    <source>
        <dbReference type="EMBL" id="MPN36645.1"/>
    </source>
</evidence>
<keyword evidence="1" id="KW-1133">Transmembrane helix</keyword>
<keyword evidence="1" id="KW-0472">Membrane</keyword>
<proteinExistence type="predicted"/>
<feature type="transmembrane region" description="Helical" evidence="1">
    <location>
        <begin position="52"/>
        <end position="75"/>
    </location>
</feature>
<feature type="transmembrane region" description="Helical" evidence="1">
    <location>
        <begin position="29"/>
        <end position="46"/>
    </location>
</feature>
<keyword evidence="1" id="KW-0812">Transmembrane</keyword>
<protein>
    <submittedName>
        <fullName evidence="2">Uncharacterized protein</fullName>
    </submittedName>
</protein>
<accession>A0A645HC87</accession>
<evidence type="ECO:0000256" key="1">
    <source>
        <dbReference type="SAM" id="Phobius"/>
    </source>
</evidence>
<dbReference type="AlphaFoldDB" id="A0A645HC87"/>
<sequence length="90" mass="10221">MQFVFGGVVVFFLTTIFKKNKYAKESPELLVIPLIIFGGVLYHILFEAKSQYVIPYLVLMLPLAACGINNFILLIHNMSESLLRIKSKKS</sequence>
<name>A0A645HC87_9ZZZZ</name>
<reference evidence="2" key="1">
    <citation type="submission" date="2019-08" db="EMBL/GenBank/DDBJ databases">
        <authorList>
            <person name="Kucharzyk K."/>
            <person name="Murdoch R.W."/>
            <person name="Higgins S."/>
            <person name="Loffler F."/>
        </authorList>
    </citation>
    <scope>NUCLEOTIDE SEQUENCE</scope>
</reference>
<gene>
    <name evidence="2" type="ORF">SDC9_184155</name>
</gene>